<dbReference type="EMBL" id="MT497017">
    <property type="protein sequence ID" value="QLF85223.1"/>
    <property type="molecule type" value="Genomic_DNA"/>
</dbReference>
<keyword evidence="2" id="KW-1185">Reference proteome</keyword>
<reference evidence="1 2" key="1">
    <citation type="submission" date="2020-05" db="EMBL/GenBank/DDBJ databases">
        <title>Genomics and ecology of novel Flavobacterium phages from the Baltic Sea.</title>
        <authorList>
            <person name="Hoetzinger M."/>
            <person name="Nilsson E."/>
            <person name="Holmfeldt K."/>
        </authorList>
    </citation>
    <scope>NUCLEOTIDE SEQUENCE [LARGE SCALE GENOMIC DNA]</scope>
</reference>
<organism evidence="1 2">
    <name type="scientific">Flavobacterium phage vB_FspP_elemoA_7-9A</name>
    <dbReference type="NCBI Taxonomy" id="2743781"/>
    <lineage>
        <taxon>Viruses</taxon>
        <taxon>Duplodnaviria</taxon>
        <taxon>Heunggongvirae</taxon>
        <taxon>Uroviricota</taxon>
        <taxon>Caudoviricetes</taxon>
        <taxon>Elemovirus</taxon>
        <taxon>Elemovirus elemoA</taxon>
    </lineage>
</organism>
<sequence length="55" mass="6450">MSKIEIIAELDKLMYIAEQLENTFLVGRLDVIKQSLIKDWNESDAYYELISSQLK</sequence>
<name>A0A7D5JUC6_9CAUD</name>
<evidence type="ECO:0000313" key="1">
    <source>
        <dbReference type="EMBL" id="QLF85223.1"/>
    </source>
</evidence>
<evidence type="ECO:0000313" key="2">
    <source>
        <dbReference type="Proteomes" id="UP000510645"/>
    </source>
</evidence>
<gene>
    <name evidence="1" type="ORF">elemo79Aphanotate_29</name>
</gene>
<accession>A0A7D5JUC6</accession>
<protein>
    <submittedName>
        <fullName evidence="1">Uncharacterized protein</fullName>
    </submittedName>
</protein>
<proteinExistence type="predicted"/>
<dbReference type="Proteomes" id="UP000510645">
    <property type="component" value="Segment"/>
</dbReference>